<dbReference type="EMBL" id="MHRF01000004">
    <property type="protein sequence ID" value="OHA18530.1"/>
    <property type="molecule type" value="Genomic_DNA"/>
</dbReference>
<evidence type="ECO:0000313" key="1">
    <source>
        <dbReference type="EMBL" id="OHA18530.1"/>
    </source>
</evidence>
<organism evidence="1 2">
    <name type="scientific">Candidatus Taylorbacteria bacterium RIFCSPHIGHO2_01_FULL_46_22b</name>
    <dbReference type="NCBI Taxonomy" id="1802301"/>
    <lineage>
        <taxon>Bacteria</taxon>
        <taxon>Candidatus Tayloriibacteriota</taxon>
    </lineage>
</organism>
<name>A0A1G2M3Q4_9BACT</name>
<dbReference type="STRING" id="1802301.A2664_02740"/>
<comment type="caution">
    <text evidence="1">The sequence shown here is derived from an EMBL/GenBank/DDBJ whole genome shotgun (WGS) entry which is preliminary data.</text>
</comment>
<proteinExistence type="predicted"/>
<dbReference type="Proteomes" id="UP000178873">
    <property type="component" value="Unassembled WGS sequence"/>
</dbReference>
<dbReference type="AlphaFoldDB" id="A0A1G2M3Q4"/>
<reference evidence="1 2" key="1">
    <citation type="journal article" date="2016" name="Nat. Commun.">
        <title>Thousands of microbial genomes shed light on interconnected biogeochemical processes in an aquifer system.</title>
        <authorList>
            <person name="Anantharaman K."/>
            <person name="Brown C.T."/>
            <person name="Hug L.A."/>
            <person name="Sharon I."/>
            <person name="Castelle C.J."/>
            <person name="Probst A.J."/>
            <person name="Thomas B.C."/>
            <person name="Singh A."/>
            <person name="Wilkins M.J."/>
            <person name="Karaoz U."/>
            <person name="Brodie E.L."/>
            <person name="Williams K.H."/>
            <person name="Hubbard S.S."/>
            <person name="Banfield J.F."/>
        </authorList>
    </citation>
    <scope>NUCLEOTIDE SEQUENCE [LARGE SCALE GENOMIC DNA]</scope>
</reference>
<sequence length="313" mass="35459">MVRQFLDNDVVNQMESTPMSAYGQFSIRIEGGSAVITKDNDEHFSFIGASCPVSTTPFNHYALSVSVAPQKGTRAVVVIGSSNQPGKKATNTFLINLSWEGDKLIADMKNHFVPLPDRLVETGGKQFGFVVTYKDQRFTTFDSSEFNDADVPQKRCQLEDKGLRIVDDPNLLCRFLVNQATFEDLEAAATLDKRSQTERDLAWTRAQLEKCEVTLSQEREGSIKQGQKLRTCRAEFEACQQQRALTREALRSAESGLSRLYGEVATLREERRRVIDILYNQGESRTFWGWRARVKVRKLEDCLEVPTSNYIHA</sequence>
<gene>
    <name evidence="1" type="ORF">A2664_02740</name>
</gene>
<accession>A0A1G2M3Q4</accession>
<protein>
    <submittedName>
        <fullName evidence="1">Uncharacterized protein</fullName>
    </submittedName>
</protein>
<evidence type="ECO:0000313" key="2">
    <source>
        <dbReference type="Proteomes" id="UP000178873"/>
    </source>
</evidence>